<evidence type="ECO:0000256" key="16">
    <source>
        <dbReference type="PROSITE-ProRule" id="PRU00209"/>
    </source>
</evidence>
<gene>
    <name evidence="15 20" type="primary">pheT</name>
    <name evidence="20" type="ORF">PRVXH_002012</name>
</gene>
<dbReference type="EMBL" id="CP159485">
    <property type="protein sequence ID" value="XCI28074.1"/>
    <property type="molecule type" value="Genomic_DNA"/>
</dbReference>
<dbReference type="GO" id="GO:0005524">
    <property type="term" value="F:ATP binding"/>
    <property type="evidence" value="ECO:0007669"/>
    <property type="project" value="UniProtKB-UniRule"/>
</dbReference>
<dbReference type="InterPro" id="IPR033714">
    <property type="entry name" value="tRNA_bind_bactPheRS"/>
</dbReference>
<feature type="binding site" evidence="15">
    <location>
        <position position="455"/>
    </location>
    <ligand>
        <name>Mg(2+)</name>
        <dbReference type="ChEBI" id="CHEBI:18420"/>
        <note>shared with alpha subunit</note>
    </ligand>
</feature>
<evidence type="ECO:0000256" key="15">
    <source>
        <dbReference type="HAMAP-Rule" id="MF_00283"/>
    </source>
</evidence>
<dbReference type="Gene3D" id="2.40.50.140">
    <property type="entry name" value="Nucleic acid-binding proteins"/>
    <property type="match status" value="1"/>
</dbReference>
<dbReference type="SMART" id="SM00874">
    <property type="entry name" value="B5"/>
    <property type="match status" value="1"/>
</dbReference>
<dbReference type="InterPro" id="IPR020825">
    <property type="entry name" value="Phe-tRNA_synthase-like_B3/B4"/>
</dbReference>
<evidence type="ECO:0000256" key="3">
    <source>
        <dbReference type="ARBA" id="ARBA00011209"/>
    </source>
</evidence>
<dbReference type="Pfam" id="PF03483">
    <property type="entry name" value="B3_4"/>
    <property type="match status" value="1"/>
</dbReference>
<dbReference type="Pfam" id="PF03147">
    <property type="entry name" value="FDX-ACB"/>
    <property type="match status" value="1"/>
</dbReference>
<dbReference type="PROSITE" id="PS51447">
    <property type="entry name" value="FDX_ACB"/>
    <property type="match status" value="1"/>
</dbReference>
<evidence type="ECO:0000256" key="4">
    <source>
        <dbReference type="ARBA" id="ARBA00022490"/>
    </source>
</evidence>
<feature type="domain" description="FDX-ACB" evidence="18">
    <location>
        <begin position="700"/>
        <end position="792"/>
    </location>
</feature>
<keyword evidence="7 15" id="KW-0479">Metal-binding</keyword>
<dbReference type="GO" id="GO:0016740">
    <property type="term" value="F:transferase activity"/>
    <property type="evidence" value="ECO:0007669"/>
    <property type="project" value="UniProtKB-ARBA"/>
</dbReference>
<reference evidence="20" key="2">
    <citation type="submission" date="2024-06" db="EMBL/GenBank/DDBJ databases">
        <authorList>
            <person name="Petrova K.O."/>
            <person name="Toshchakov S.V."/>
            <person name="Boltjanskaja Y.V."/>
            <person name="Kevbrin V.V."/>
        </authorList>
    </citation>
    <scope>NUCLEOTIDE SEQUENCE</scope>
    <source>
        <strain evidence="20">Z-710</strain>
    </source>
</reference>
<protein>
    <recommendedName>
        <fullName evidence="15">Phenylalanine--tRNA ligase beta subunit</fullName>
        <ecNumber evidence="15">6.1.1.20</ecNumber>
    </recommendedName>
    <alternativeName>
        <fullName evidence="15">Phenylalanyl-tRNA synthetase beta subunit</fullName>
        <shortName evidence="15">PheRS</shortName>
    </alternativeName>
</protein>
<dbReference type="NCBIfam" id="NF045760">
    <property type="entry name" value="YtpR"/>
    <property type="match status" value="1"/>
</dbReference>
<dbReference type="AlphaFoldDB" id="A0AAU8HR89"/>
<dbReference type="GO" id="GO:0004826">
    <property type="term" value="F:phenylalanine-tRNA ligase activity"/>
    <property type="evidence" value="ECO:0007669"/>
    <property type="project" value="UniProtKB-UniRule"/>
</dbReference>
<dbReference type="CDD" id="cd02796">
    <property type="entry name" value="tRNA_bind_bactPheRS"/>
    <property type="match status" value="1"/>
</dbReference>
<dbReference type="FunFam" id="3.30.70.380:FF:000001">
    <property type="entry name" value="Phenylalanine--tRNA ligase beta subunit"/>
    <property type="match status" value="1"/>
</dbReference>
<dbReference type="InterPro" id="IPR041616">
    <property type="entry name" value="PheRS_beta_core"/>
</dbReference>
<dbReference type="InterPro" id="IPR045060">
    <property type="entry name" value="Phe-tRNA-ligase_IIc_bsu"/>
</dbReference>
<keyword evidence="6 15" id="KW-0436">Ligase</keyword>
<dbReference type="NCBIfam" id="TIGR00472">
    <property type="entry name" value="pheT_bact"/>
    <property type="match status" value="1"/>
</dbReference>
<dbReference type="GO" id="GO:0000287">
    <property type="term" value="F:magnesium ion binding"/>
    <property type="evidence" value="ECO:0007669"/>
    <property type="project" value="UniProtKB-UniRule"/>
</dbReference>
<evidence type="ECO:0000256" key="10">
    <source>
        <dbReference type="ARBA" id="ARBA00022842"/>
    </source>
</evidence>
<dbReference type="SUPFAM" id="SSF46955">
    <property type="entry name" value="Putative DNA-binding domain"/>
    <property type="match status" value="1"/>
</dbReference>
<organism evidence="20">
    <name type="scientific">Proteinivorax hydrogeniformans</name>
    <dbReference type="NCBI Taxonomy" id="1826727"/>
    <lineage>
        <taxon>Bacteria</taxon>
        <taxon>Bacillati</taxon>
        <taxon>Bacillota</taxon>
        <taxon>Clostridia</taxon>
        <taxon>Eubacteriales</taxon>
        <taxon>Proteinivoracaceae</taxon>
        <taxon>Proteinivorax</taxon>
    </lineage>
</organism>
<dbReference type="Pfam" id="PF01588">
    <property type="entry name" value="tRNA_bind"/>
    <property type="match status" value="1"/>
</dbReference>
<feature type="binding site" evidence="15">
    <location>
        <position position="458"/>
    </location>
    <ligand>
        <name>Mg(2+)</name>
        <dbReference type="ChEBI" id="CHEBI:18420"/>
        <note>shared with alpha subunit</note>
    </ligand>
</feature>
<dbReference type="HAMAP" id="MF_00283">
    <property type="entry name" value="Phe_tRNA_synth_beta1"/>
    <property type="match status" value="1"/>
</dbReference>
<keyword evidence="13 15" id="KW-0030">Aminoacyl-tRNA synthetase</keyword>
<dbReference type="SUPFAM" id="SSF54991">
    <property type="entry name" value="Anticodon-binding domain of PheRS"/>
    <property type="match status" value="1"/>
</dbReference>
<evidence type="ECO:0000313" key="20">
    <source>
        <dbReference type="EMBL" id="XCI28074.1"/>
    </source>
</evidence>
<feature type="binding site" evidence="15">
    <location>
        <position position="449"/>
    </location>
    <ligand>
        <name>Mg(2+)</name>
        <dbReference type="ChEBI" id="CHEBI:18420"/>
        <note>shared with alpha subunit</note>
    </ligand>
</feature>
<keyword evidence="5 16" id="KW-0820">tRNA-binding</keyword>
<dbReference type="InterPro" id="IPR004532">
    <property type="entry name" value="Phe-tRNA-ligase_IIc_bsu_bact"/>
</dbReference>
<keyword evidence="8 15" id="KW-0547">Nucleotide-binding</keyword>
<dbReference type="GO" id="GO:0009328">
    <property type="term" value="C:phenylalanine-tRNA ligase complex"/>
    <property type="evidence" value="ECO:0007669"/>
    <property type="project" value="TreeGrafter"/>
</dbReference>
<dbReference type="Gene3D" id="3.30.70.380">
    <property type="entry name" value="Ferrodoxin-fold anticodon-binding domain"/>
    <property type="match status" value="1"/>
</dbReference>
<evidence type="ECO:0000256" key="14">
    <source>
        <dbReference type="ARBA" id="ARBA00049255"/>
    </source>
</evidence>
<dbReference type="InterPro" id="IPR005147">
    <property type="entry name" value="tRNA_synthase_B5-dom"/>
</dbReference>
<dbReference type="InterPro" id="IPR002547">
    <property type="entry name" value="tRNA-bd_dom"/>
</dbReference>
<evidence type="ECO:0000259" key="18">
    <source>
        <dbReference type="PROSITE" id="PS51447"/>
    </source>
</evidence>
<dbReference type="FunFam" id="2.40.50.140:FF:000045">
    <property type="entry name" value="Phenylalanine--tRNA ligase beta subunit"/>
    <property type="match status" value="1"/>
</dbReference>
<dbReference type="SUPFAM" id="SSF56037">
    <property type="entry name" value="PheT/TilS domain"/>
    <property type="match status" value="1"/>
</dbReference>
<comment type="catalytic activity">
    <reaction evidence="14 15">
        <text>tRNA(Phe) + L-phenylalanine + ATP = L-phenylalanyl-tRNA(Phe) + AMP + diphosphate + H(+)</text>
        <dbReference type="Rhea" id="RHEA:19413"/>
        <dbReference type="Rhea" id="RHEA-COMP:9668"/>
        <dbReference type="Rhea" id="RHEA-COMP:9699"/>
        <dbReference type="ChEBI" id="CHEBI:15378"/>
        <dbReference type="ChEBI" id="CHEBI:30616"/>
        <dbReference type="ChEBI" id="CHEBI:33019"/>
        <dbReference type="ChEBI" id="CHEBI:58095"/>
        <dbReference type="ChEBI" id="CHEBI:78442"/>
        <dbReference type="ChEBI" id="CHEBI:78531"/>
        <dbReference type="ChEBI" id="CHEBI:456215"/>
        <dbReference type="EC" id="6.1.1.20"/>
    </reaction>
</comment>
<dbReference type="SUPFAM" id="SSF50249">
    <property type="entry name" value="Nucleic acid-binding proteins"/>
    <property type="match status" value="1"/>
</dbReference>
<dbReference type="InterPro" id="IPR036690">
    <property type="entry name" value="Fdx_antiC-bd_sf"/>
</dbReference>
<evidence type="ECO:0000256" key="7">
    <source>
        <dbReference type="ARBA" id="ARBA00022723"/>
    </source>
</evidence>
<evidence type="ECO:0000256" key="9">
    <source>
        <dbReference type="ARBA" id="ARBA00022840"/>
    </source>
</evidence>
<keyword evidence="12 15" id="KW-0648">Protein biosynthesis</keyword>
<dbReference type="Gene3D" id="3.50.40.10">
    <property type="entry name" value="Phenylalanyl-trna Synthetase, Chain B, domain 3"/>
    <property type="match status" value="1"/>
</dbReference>
<comment type="subcellular location">
    <subcellularLocation>
        <location evidence="1 15">Cytoplasm</location>
    </subcellularLocation>
</comment>
<comment type="cofactor">
    <cofactor evidence="15">
        <name>Mg(2+)</name>
        <dbReference type="ChEBI" id="CHEBI:18420"/>
    </cofactor>
    <text evidence="15">Binds 2 magnesium ions per tetramer.</text>
</comment>
<keyword evidence="4 15" id="KW-0963">Cytoplasm</keyword>
<feature type="domain" description="B5" evidence="19">
    <location>
        <begin position="397"/>
        <end position="471"/>
    </location>
</feature>
<evidence type="ECO:0000256" key="8">
    <source>
        <dbReference type="ARBA" id="ARBA00022741"/>
    </source>
</evidence>
<dbReference type="SUPFAM" id="SSF55681">
    <property type="entry name" value="Class II aaRS and biotin synthetases"/>
    <property type="match status" value="1"/>
</dbReference>
<evidence type="ECO:0000259" key="17">
    <source>
        <dbReference type="PROSITE" id="PS50886"/>
    </source>
</evidence>
<dbReference type="InterPro" id="IPR005121">
    <property type="entry name" value="Fdx_antiC-bd"/>
</dbReference>
<dbReference type="InterPro" id="IPR012340">
    <property type="entry name" value="NA-bd_OB-fold"/>
</dbReference>
<dbReference type="PANTHER" id="PTHR10947">
    <property type="entry name" value="PHENYLALANYL-TRNA SYNTHETASE BETA CHAIN AND LEUCINE-RICH REPEAT-CONTAINING PROTEIN 47"/>
    <property type="match status" value="1"/>
</dbReference>
<dbReference type="GO" id="GO:0006432">
    <property type="term" value="P:phenylalanyl-tRNA aminoacylation"/>
    <property type="evidence" value="ECO:0007669"/>
    <property type="project" value="UniProtKB-UniRule"/>
</dbReference>
<dbReference type="EC" id="6.1.1.20" evidence="15"/>
<evidence type="ECO:0000256" key="12">
    <source>
        <dbReference type="ARBA" id="ARBA00022917"/>
    </source>
</evidence>
<evidence type="ECO:0000256" key="5">
    <source>
        <dbReference type="ARBA" id="ARBA00022555"/>
    </source>
</evidence>
<evidence type="ECO:0000256" key="6">
    <source>
        <dbReference type="ARBA" id="ARBA00022598"/>
    </source>
</evidence>
<reference evidence="20" key="1">
    <citation type="journal article" date="2018" name="Antonie Van Leeuwenhoek">
        <title>Proteinivorax hydrogeniformans sp. nov., an anaerobic, haloalkaliphilic bacterium fermenting proteinaceous compounds with high hydrogen production.</title>
        <authorList>
            <person name="Boltyanskaya Y."/>
            <person name="Detkova E."/>
            <person name="Pimenov N."/>
            <person name="Kevbrin V."/>
        </authorList>
    </citation>
    <scope>NUCLEOTIDE SEQUENCE</scope>
    <source>
        <strain evidence="20">Z-710</strain>
    </source>
</reference>
<keyword evidence="9 15" id="KW-0067">ATP-binding</keyword>
<evidence type="ECO:0000256" key="2">
    <source>
        <dbReference type="ARBA" id="ARBA00008653"/>
    </source>
</evidence>
<dbReference type="PROSITE" id="PS51483">
    <property type="entry name" value="B5"/>
    <property type="match status" value="1"/>
</dbReference>
<dbReference type="InterPro" id="IPR005146">
    <property type="entry name" value="B3/B4_tRNA-bd"/>
</dbReference>
<dbReference type="CDD" id="cd00769">
    <property type="entry name" value="PheRS_beta_core"/>
    <property type="match status" value="1"/>
</dbReference>
<dbReference type="PROSITE" id="PS50886">
    <property type="entry name" value="TRBD"/>
    <property type="match status" value="1"/>
</dbReference>
<dbReference type="RefSeq" id="WP_353892651.1">
    <property type="nucleotide sequence ID" value="NZ_CP159485.1"/>
</dbReference>
<evidence type="ECO:0000256" key="11">
    <source>
        <dbReference type="ARBA" id="ARBA00022884"/>
    </source>
</evidence>
<comment type="similarity">
    <text evidence="2 15">Belongs to the phenylalanyl-tRNA synthetase beta subunit family. Type 1 subfamily.</text>
</comment>
<dbReference type="Gene3D" id="3.30.930.10">
    <property type="entry name" value="Bira Bifunctional Protein, Domain 2"/>
    <property type="match status" value="1"/>
</dbReference>
<evidence type="ECO:0000256" key="13">
    <source>
        <dbReference type="ARBA" id="ARBA00023146"/>
    </source>
</evidence>
<dbReference type="SMART" id="SM00896">
    <property type="entry name" value="FDX-ACB"/>
    <property type="match status" value="1"/>
</dbReference>
<dbReference type="GO" id="GO:0000049">
    <property type="term" value="F:tRNA binding"/>
    <property type="evidence" value="ECO:0007669"/>
    <property type="project" value="UniProtKB-UniRule"/>
</dbReference>
<dbReference type="SMART" id="SM00873">
    <property type="entry name" value="B3_4"/>
    <property type="match status" value="1"/>
</dbReference>
<feature type="domain" description="TRNA-binding" evidence="17">
    <location>
        <begin position="39"/>
        <end position="148"/>
    </location>
</feature>
<dbReference type="Gene3D" id="3.30.56.10">
    <property type="match status" value="2"/>
</dbReference>
<name>A0AAU8HR89_9FIRM</name>
<feature type="binding site" evidence="15">
    <location>
        <position position="459"/>
    </location>
    <ligand>
        <name>Mg(2+)</name>
        <dbReference type="ChEBI" id="CHEBI:18420"/>
        <note>shared with alpha subunit</note>
    </ligand>
</feature>
<comment type="subunit">
    <text evidence="3 15">Tetramer of two alpha and two beta subunits.</text>
</comment>
<sequence length="792" mass="88346">MRISYNWLKEYVNIDDNHNQLAEKLTDAGVVVEHVYKPFDNLDGVIVAEIKKISPHPDADKLSITEVSDGKELYQVVCGAQNIKVGQKVPFATVGTILPGNFKIKKSKIRGVESYGMLCAGEELNLDVVFEDGILILPSDTSVGISIEEALDLDDYVFELDLTPNRGDCLNMVGVAKEIKAITGAEFVYPEQLEDENKAVDFEVDIETEGCKNYVAQVLQDVSVKPSPIWLQIRLLKANVRPINNVVDISNYVMLELGQPLHCFDKETILSNKVVVKEACDSMEFITLDDEKRKVSKESLLITDGNRPLALAGVIGGLDSEVKDTTTNIVLESAYFDPISVRTKAKEQGIKTDASTRFEKGVDPARVITAANRANRLLTDICDAKLNGRVLAGDFSFSAKPISIEAAEINSKLGLTLSNEEIIDIFKRLECEVEVKEKIEVIPPSYRVDLTQTVDLIEEVARMVGYNNIPTSLPDMETTVGEKSKNARVIDELKDTLTSLGFFETMSYPFISKEHYQKTNMELDSSIKLSNPLSENESLMRTSMLPSIMAAVSHNQKHNIQQVEIFEVGKVYIAKELPLIKHPIEENILAVAMTSETSGQHWQEGKSSANDFYTAKGTLENLFSMLNIDNWSLKRSKTESYHPNKSGDIIVNGEIVGVIGEIHPEISDNWDIKGDVIVIELNLSKLVSYWDAQITYRSIPKHPAVSRDLAVVVDEDVQTGDMIDEIKKSNIKYINDSDVFDVYQGENIEAGKKSVALSIIIQAEKTLKEKEINKSMKQVMQLLEKKFQALLR</sequence>
<dbReference type="PANTHER" id="PTHR10947:SF0">
    <property type="entry name" value="PHENYLALANINE--TRNA LIGASE BETA SUBUNIT"/>
    <property type="match status" value="1"/>
</dbReference>
<keyword evidence="10 15" id="KW-0460">Magnesium</keyword>
<evidence type="ECO:0000256" key="1">
    <source>
        <dbReference type="ARBA" id="ARBA00004496"/>
    </source>
</evidence>
<dbReference type="GO" id="GO:0140096">
    <property type="term" value="F:catalytic activity, acting on a protein"/>
    <property type="evidence" value="ECO:0007669"/>
    <property type="project" value="UniProtKB-ARBA"/>
</dbReference>
<keyword evidence="11 16" id="KW-0694">RNA-binding</keyword>
<proteinExistence type="inferred from homology"/>
<evidence type="ECO:0000259" key="19">
    <source>
        <dbReference type="PROSITE" id="PS51483"/>
    </source>
</evidence>
<dbReference type="InterPro" id="IPR045864">
    <property type="entry name" value="aa-tRNA-synth_II/BPL/LPL"/>
</dbReference>
<dbReference type="Pfam" id="PF03484">
    <property type="entry name" value="B5"/>
    <property type="match status" value="1"/>
</dbReference>
<dbReference type="Pfam" id="PF17759">
    <property type="entry name" value="tRNA_synthFbeta"/>
    <property type="match status" value="1"/>
</dbReference>
<dbReference type="InterPro" id="IPR009061">
    <property type="entry name" value="DNA-bd_dom_put_sf"/>
</dbReference>
<accession>A0AAU8HR89</accession>